<protein>
    <recommendedName>
        <fullName evidence="4">C2H2-type domain-containing protein</fullName>
    </recommendedName>
</protein>
<feature type="region of interest" description="Disordered" evidence="1">
    <location>
        <begin position="119"/>
        <end position="138"/>
    </location>
</feature>
<name>A0ABR0J3E1_9EURO</name>
<dbReference type="Proteomes" id="UP001345691">
    <property type="component" value="Unassembled WGS sequence"/>
</dbReference>
<proteinExistence type="predicted"/>
<keyword evidence="3" id="KW-1185">Reference proteome</keyword>
<evidence type="ECO:0000256" key="1">
    <source>
        <dbReference type="SAM" id="MobiDB-lite"/>
    </source>
</evidence>
<evidence type="ECO:0000313" key="2">
    <source>
        <dbReference type="EMBL" id="KAK5055004.1"/>
    </source>
</evidence>
<reference evidence="2 3" key="1">
    <citation type="submission" date="2023-08" db="EMBL/GenBank/DDBJ databases">
        <title>Black Yeasts Isolated from many extreme environments.</title>
        <authorList>
            <person name="Coleine C."/>
            <person name="Stajich J.E."/>
            <person name="Selbmann L."/>
        </authorList>
    </citation>
    <scope>NUCLEOTIDE SEQUENCE [LARGE SCALE GENOMIC DNA]</scope>
    <source>
        <strain evidence="2 3">CCFEE 6328</strain>
    </source>
</reference>
<gene>
    <name evidence="2" type="ORF">LTR69_008572</name>
</gene>
<evidence type="ECO:0000313" key="3">
    <source>
        <dbReference type="Proteomes" id="UP001345691"/>
    </source>
</evidence>
<comment type="caution">
    <text evidence="2">The sequence shown here is derived from an EMBL/GenBank/DDBJ whole genome shotgun (WGS) entry which is preliminary data.</text>
</comment>
<accession>A0ABR0J3E1</accession>
<dbReference type="EMBL" id="JAVRRF010000021">
    <property type="protein sequence ID" value="KAK5055004.1"/>
    <property type="molecule type" value="Genomic_DNA"/>
</dbReference>
<organism evidence="2 3">
    <name type="scientific">Exophiala sideris</name>
    <dbReference type="NCBI Taxonomy" id="1016849"/>
    <lineage>
        <taxon>Eukaryota</taxon>
        <taxon>Fungi</taxon>
        <taxon>Dikarya</taxon>
        <taxon>Ascomycota</taxon>
        <taxon>Pezizomycotina</taxon>
        <taxon>Eurotiomycetes</taxon>
        <taxon>Chaetothyriomycetidae</taxon>
        <taxon>Chaetothyriales</taxon>
        <taxon>Herpotrichiellaceae</taxon>
        <taxon>Exophiala</taxon>
    </lineage>
</organism>
<evidence type="ECO:0008006" key="4">
    <source>
        <dbReference type="Google" id="ProtNLM"/>
    </source>
</evidence>
<sequence>MAKTFPPTLALCDILRADPAYREKVVRLNGHQRFLRYPSREFSHEFLRIPRRIFGDFVPRQRERSEIVQQSWIKPTSMGLGSTNTSVPSSSAVSDVSDVSDHDTLSVSMASTTVTDAVPPLTRATSTGTSSASSANTDQASSILGDGYILESQDGVLTLPSRYLTDADLLCPFQILDCEHVFADIISFKTHVFSHFRGHELPTTANCFLCDNKYAQGPEDDMAFAWNTMLSHLVHEHFRQGQKLATVRSDFGLMRWMFSRRLINEHQFKRTQMVPVPILLPSANNWRTQTLSIPRVPQAPSASPPPALLAHMARSVGYQSESYTVNAGRRAERRRLDATRTMVRAQTTYDPRSAAQRPSLERRSLSIVSAPLSVG</sequence>
<feature type="compositionally biased region" description="Low complexity" evidence="1">
    <location>
        <begin position="122"/>
        <end position="137"/>
    </location>
</feature>